<evidence type="ECO:0000313" key="1">
    <source>
        <dbReference type="EMBL" id="MEK9499386.1"/>
    </source>
</evidence>
<sequence>MLAPLLLLACSRGDVLLVDPEGVETPPNELTVRLVLDPELGLTPADFGWDDGVPDAEVTLIRVRDVEPIVFQNGATDDLGMSRFDGLQRGVHWIAAERTLSESEAAALGPEWPVAMLTGATKARAEPGAEVEILLRPPSPGGLVISEVAQQTPLVYGGTPHRAAYLEIYNNGPGTQFLDGMLLSKVYRTYRDYSASRGNRPCWQTEPMRVDPEGLWTDRVLRFPGIGTDHPVAPGQAVVVAVSATDHRDVDPTMHDLTEADFEVRPVNLALADNPAAPDLEDVGPEPFVHNLFFSNHGQWSLAEPTALASLPHIPDPADIKEVPWEFLRLPTDLIVDVTHIWWDNAYGVGLLTPNSICLHPTNPSFDALPGGFADGFQIPNSAQRRVVTARDGRRVLLDTNASATDFRMRPTTPGSIEP</sequence>
<accession>A0ABU9E4B0</accession>
<keyword evidence="2" id="KW-1185">Reference proteome</keyword>
<name>A0ABU9E4B0_9BACT</name>
<protein>
    <recommendedName>
        <fullName evidence="3">Lamin tail domain-containing protein</fullName>
    </recommendedName>
</protein>
<comment type="caution">
    <text evidence="1">The sequence shown here is derived from an EMBL/GenBank/DDBJ whole genome shotgun (WGS) entry which is preliminary data.</text>
</comment>
<evidence type="ECO:0000313" key="2">
    <source>
        <dbReference type="Proteomes" id="UP001484239"/>
    </source>
</evidence>
<proteinExistence type="predicted"/>
<organism evidence="1 2">
    <name type="scientific">Gaopeijia maritima</name>
    <dbReference type="NCBI Taxonomy" id="3119007"/>
    <lineage>
        <taxon>Bacteria</taxon>
        <taxon>Pseudomonadati</taxon>
        <taxon>Gemmatimonadota</taxon>
        <taxon>Longimicrobiia</taxon>
        <taxon>Gaopeijiales</taxon>
        <taxon>Gaopeijiaceae</taxon>
        <taxon>Gaopeijia</taxon>
    </lineage>
</organism>
<dbReference type="RefSeq" id="WP_405276039.1">
    <property type="nucleotide sequence ID" value="NZ_CP144380.1"/>
</dbReference>
<gene>
    <name evidence="1" type="ORF">WI372_00150</name>
</gene>
<evidence type="ECO:0008006" key="3">
    <source>
        <dbReference type="Google" id="ProtNLM"/>
    </source>
</evidence>
<reference evidence="1 2" key="1">
    <citation type="submission" date="2024-02" db="EMBL/GenBank/DDBJ databases">
        <title>A novel Gemmatimonadota bacterium.</title>
        <authorList>
            <person name="Du Z.-J."/>
            <person name="Ye Y.-Q."/>
        </authorList>
    </citation>
    <scope>NUCLEOTIDE SEQUENCE [LARGE SCALE GENOMIC DNA]</scope>
    <source>
        <strain evidence="1 2">DH-20</strain>
    </source>
</reference>
<dbReference type="Proteomes" id="UP001484239">
    <property type="component" value="Unassembled WGS sequence"/>
</dbReference>
<dbReference type="EMBL" id="JBBHLI010000001">
    <property type="protein sequence ID" value="MEK9499386.1"/>
    <property type="molecule type" value="Genomic_DNA"/>
</dbReference>